<keyword evidence="4" id="KW-1185">Reference proteome</keyword>
<accession>A0ABS2KSE1</accession>
<dbReference type="SUPFAM" id="SSF54909">
    <property type="entry name" value="Dimeric alpha+beta barrel"/>
    <property type="match status" value="1"/>
</dbReference>
<dbReference type="Proteomes" id="UP000703038">
    <property type="component" value="Unassembled WGS sequence"/>
</dbReference>
<evidence type="ECO:0000259" key="2">
    <source>
        <dbReference type="Pfam" id="PF03795"/>
    </source>
</evidence>
<dbReference type="PANTHER" id="PTHR37828:SF1">
    <property type="entry name" value="YCII-RELATED DOMAIN-CONTAINING PROTEIN"/>
    <property type="match status" value="1"/>
</dbReference>
<dbReference type="Gene3D" id="3.30.70.1060">
    <property type="entry name" value="Dimeric alpha+beta barrel"/>
    <property type="match status" value="1"/>
</dbReference>
<dbReference type="Pfam" id="PF03795">
    <property type="entry name" value="YCII"/>
    <property type="match status" value="1"/>
</dbReference>
<feature type="domain" description="YCII-related" evidence="2">
    <location>
        <begin position="6"/>
        <end position="86"/>
    </location>
</feature>
<dbReference type="RefSeq" id="WP_027505116.1">
    <property type="nucleotide sequence ID" value="NZ_JAFBBK010000001.1"/>
</dbReference>
<organism evidence="3 4">
    <name type="scientific">Rhodococcoides corynebacterioides</name>
    <dbReference type="NCBI Taxonomy" id="53972"/>
    <lineage>
        <taxon>Bacteria</taxon>
        <taxon>Bacillati</taxon>
        <taxon>Actinomycetota</taxon>
        <taxon>Actinomycetes</taxon>
        <taxon>Mycobacteriales</taxon>
        <taxon>Nocardiaceae</taxon>
        <taxon>Rhodococcoides</taxon>
    </lineage>
</organism>
<gene>
    <name evidence="3" type="ORF">JOE42_001596</name>
</gene>
<evidence type="ECO:0000313" key="3">
    <source>
        <dbReference type="EMBL" id="MBM7414863.1"/>
    </source>
</evidence>
<reference evidence="3 4" key="1">
    <citation type="submission" date="2021-01" db="EMBL/GenBank/DDBJ databases">
        <title>Genomics of switchgrass bacterial isolates.</title>
        <authorList>
            <person name="Shade A."/>
        </authorList>
    </citation>
    <scope>NUCLEOTIDE SEQUENCE [LARGE SCALE GENOMIC DNA]</scope>
    <source>
        <strain evidence="3 4">PvP111</strain>
    </source>
</reference>
<evidence type="ECO:0000313" key="4">
    <source>
        <dbReference type="Proteomes" id="UP000703038"/>
    </source>
</evidence>
<dbReference type="EMBL" id="JAFBBK010000001">
    <property type="protein sequence ID" value="MBM7414863.1"/>
    <property type="molecule type" value="Genomic_DNA"/>
</dbReference>
<dbReference type="InterPro" id="IPR005545">
    <property type="entry name" value="YCII"/>
</dbReference>
<dbReference type="PANTHER" id="PTHR37828">
    <property type="entry name" value="GSR2449 PROTEIN"/>
    <property type="match status" value="1"/>
</dbReference>
<proteinExistence type="inferred from homology"/>
<evidence type="ECO:0000256" key="1">
    <source>
        <dbReference type="ARBA" id="ARBA00007689"/>
    </source>
</evidence>
<comment type="caution">
    <text evidence="3">The sequence shown here is derived from an EMBL/GenBank/DDBJ whole genome shotgun (WGS) entry which is preliminary data.</text>
</comment>
<sequence>MAHFLVNYTYSSATAEGRDRVRAEHRDWLRDLLARDIVVVAGPYADDSGATIIVKGESADQVGTLFAEDPFAVEKLVDAVAIQEWKPVMGVLAE</sequence>
<dbReference type="InterPro" id="IPR011008">
    <property type="entry name" value="Dimeric_a/b-barrel"/>
</dbReference>
<comment type="similarity">
    <text evidence="1">Belongs to the YciI family.</text>
</comment>
<protein>
    <submittedName>
        <fullName evidence="3">Uncharacterized protein YciI</fullName>
    </submittedName>
</protein>
<name>A0ABS2KSE1_9NOCA</name>